<protein>
    <submittedName>
        <fullName evidence="2">Uncharacterized protein</fullName>
    </submittedName>
</protein>
<dbReference type="Proteomes" id="UP000198559">
    <property type="component" value="Unassembled WGS sequence"/>
</dbReference>
<keyword evidence="1" id="KW-1133">Transmembrane helix</keyword>
<feature type="transmembrane region" description="Helical" evidence="1">
    <location>
        <begin position="25"/>
        <end position="44"/>
    </location>
</feature>
<evidence type="ECO:0000313" key="2">
    <source>
        <dbReference type="EMBL" id="SEH58802.1"/>
    </source>
</evidence>
<evidence type="ECO:0000256" key="1">
    <source>
        <dbReference type="SAM" id="Phobius"/>
    </source>
</evidence>
<gene>
    <name evidence="2" type="ORF">BAZSYMB_SCAFFOLD00026_4</name>
</gene>
<organism evidence="2 3">
    <name type="scientific">Bathymodiolus azoricus thioautotrophic gill symbiont</name>
    <dbReference type="NCBI Taxonomy" id="235205"/>
    <lineage>
        <taxon>Bacteria</taxon>
        <taxon>Pseudomonadati</taxon>
        <taxon>Pseudomonadota</taxon>
        <taxon>Gammaproteobacteria</taxon>
        <taxon>sulfur-oxidizing symbionts</taxon>
    </lineage>
</organism>
<proteinExistence type="predicted"/>
<sequence length="48" mass="5969">MCFETLIFKKLRQWLNLKKKPCNKYFFIVIYGKYVLIIIVILKIRNFQ</sequence>
<keyword evidence="1" id="KW-0472">Membrane</keyword>
<accession>A0A1H6JAJ0</accession>
<evidence type="ECO:0000313" key="3">
    <source>
        <dbReference type="Proteomes" id="UP000198559"/>
    </source>
</evidence>
<dbReference type="EMBL" id="CVUD02000034">
    <property type="protein sequence ID" value="SEH58802.1"/>
    <property type="molecule type" value="Genomic_DNA"/>
</dbReference>
<keyword evidence="1" id="KW-0812">Transmembrane</keyword>
<name>A0A1H6JAJ0_9GAMM</name>
<reference evidence="3" key="1">
    <citation type="submission" date="2016-06" db="EMBL/GenBank/DDBJ databases">
        <authorList>
            <person name="Petersen J."/>
            <person name="Sayavedra L."/>
        </authorList>
    </citation>
    <scope>NUCLEOTIDE SEQUENCE [LARGE SCALE GENOMIC DNA]</scope>
    <source>
        <strain evidence="3">BazSymB</strain>
    </source>
</reference>
<dbReference type="AlphaFoldDB" id="A0A1H6JAJ0"/>